<sequence>MTATTLPPERTELAPGFSISRIVTGLWQIADMERGGTLLDPVASAQVMAGYADAGFDTFDMADHYGSAEVITGEFLAHERQAGRRRAAAFTKWCPSPGPMTAEVVRAGVERSLERMRLDSIDLLQFHWWTFEHSGYLDAMRELARLQEEGLIRHLGVTNFDTDHLRVLKGEGIPVISNQVSFSVLDRRASEDMSAFCLANGIRLLAYGTLAGGLLNERWLGQPEPDEIADWSKMKYRRFVEAIGGWGVYQRILTALQQVAAKHKASIANVAGRWVLDQPVVAAVIVGARLGEREHRDDNAQTFGLRLDEGDHALLGAAFAASRRIHGDCGDEYRKPPFLTASGDLSHHLASLPKVYQATPVEGRPGRLVVDTGSIWEGICGYSRAIKVGNRLLVSGTTATHGMGEPICPDDPAGQAVYILDKIAASLAALGGGLADVIRTRVYLQHVDDWEAVSRVHGRYFAGIRPANTLLAVARLVGPYRVEIEAEAVVDA</sequence>
<accession>A0ABQ6CMU2</accession>
<dbReference type="CDD" id="cd19101">
    <property type="entry name" value="AKR_unchar"/>
    <property type="match status" value="1"/>
</dbReference>
<dbReference type="PANTHER" id="PTHR43147:SF2">
    <property type="entry name" value="NADP-DEPENDENT OXIDOREDUCTASE DOMAIN-CONTAINING PROTEIN"/>
    <property type="match status" value="1"/>
</dbReference>
<evidence type="ECO:0000313" key="2">
    <source>
        <dbReference type="EMBL" id="GLS21646.1"/>
    </source>
</evidence>
<dbReference type="InterPro" id="IPR006175">
    <property type="entry name" value="YjgF/YER057c/UK114"/>
</dbReference>
<dbReference type="InterPro" id="IPR036812">
    <property type="entry name" value="NAD(P)_OxRdtase_dom_sf"/>
</dbReference>
<dbReference type="InterPro" id="IPR020471">
    <property type="entry name" value="AKR"/>
</dbReference>
<dbReference type="InterPro" id="IPR023210">
    <property type="entry name" value="NADP_OxRdtase_dom"/>
</dbReference>
<organism evidence="2 3">
    <name type="scientific">Labrys miyagiensis</name>
    <dbReference type="NCBI Taxonomy" id="346912"/>
    <lineage>
        <taxon>Bacteria</taxon>
        <taxon>Pseudomonadati</taxon>
        <taxon>Pseudomonadota</taxon>
        <taxon>Alphaproteobacteria</taxon>
        <taxon>Hyphomicrobiales</taxon>
        <taxon>Xanthobacteraceae</taxon>
        <taxon>Labrys</taxon>
    </lineage>
</organism>
<dbReference type="Pfam" id="PF01042">
    <property type="entry name" value="Ribonuc_L-PSP"/>
    <property type="match status" value="1"/>
</dbReference>
<keyword evidence="3" id="KW-1185">Reference proteome</keyword>
<reference evidence="3" key="1">
    <citation type="journal article" date="2019" name="Int. J. Syst. Evol. Microbiol.">
        <title>The Global Catalogue of Microorganisms (GCM) 10K type strain sequencing project: providing services to taxonomists for standard genome sequencing and annotation.</title>
        <authorList>
            <consortium name="The Broad Institute Genomics Platform"/>
            <consortium name="The Broad Institute Genome Sequencing Center for Infectious Disease"/>
            <person name="Wu L."/>
            <person name="Ma J."/>
        </authorList>
    </citation>
    <scope>NUCLEOTIDE SEQUENCE [LARGE SCALE GENOMIC DNA]</scope>
    <source>
        <strain evidence="3">NBRC 101365</strain>
    </source>
</reference>
<protein>
    <recommendedName>
        <fullName evidence="1">NADP-dependent oxidoreductase domain-containing protein</fullName>
    </recommendedName>
</protein>
<dbReference type="Gene3D" id="3.20.20.100">
    <property type="entry name" value="NADP-dependent oxidoreductase domain"/>
    <property type="match status" value="1"/>
</dbReference>
<proteinExistence type="predicted"/>
<dbReference type="InterPro" id="IPR035959">
    <property type="entry name" value="RutC-like_sf"/>
</dbReference>
<name>A0ABQ6CMU2_9HYPH</name>
<comment type="caution">
    <text evidence="2">The sequence shown here is derived from an EMBL/GenBank/DDBJ whole genome shotgun (WGS) entry which is preliminary data.</text>
</comment>
<evidence type="ECO:0000259" key="1">
    <source>
        <dbReference type="Pfam" id="PF00248"/>
    </source>
</evidence>
<evidence type="ECO:0000313" key="3">
    <source>
        <dbReference type="Proteomes" id="UP001156882"/>
    </source>
</evidence>
<dbReference type="SUPFAM" id="SSF51430">
    <property type="entry name" value="NAD(P)-linked oxidoreductase"/>
    <property type="match status" value="1"/>
</dbReference>
<dbReference type="EMBL" id="BSPC01000052">
    <property type="protein sequence ID" value="GLS21646.1"/>
    <property type="molecule type" value="Genomic_DNA"/>
</dbReference>
<dbReference type="Gene3D" id="3.30.1330.40">
    <property type="entry name" value="RutC-like"/>
    <property type="match status" value="1"/>
</dbReference>
<dbReference type="PANTHER" id="PTHR43147">
    <property type="entry name" value="PROTEIN TAS"/>
    <property type="match status" value="1"/>
</dbReference>
<dbReference type="Proteomes" id="UP001156882">
    <property type="component" value="Unassembled WGS sequence"/>
</dbReference>
<feature type="domain" description="NADP-dependent oxidoreductase" evidence="1">
    <location>
        <begin position="21"/>
        <end position="314"/>
    </location>
</feature>
<dbReference type="Pfam" id="PF00248">
    <property type="entry name" value="Aldo_ket_red"/>
    <property type="match status" value="1"/>
</dbReference>
<dbReference type="PRINTS" id="PR00069">
    <property type="entry name" value="ALDKETRDTASE"/>
</dbReference>
<dbReference type="RefSeq" id="WP_284314651.1">
    <property type="nucleotide sequence ID" value="NZ_BSPC01000052.1"/>
</dbReference>
<gene>
    <name evidence="2" type="ORF">GCM10007874_46630</name>
</gene>
<dbReference type="CDD" id="cd06154">
    <property type="entry name" value="YjgF_YER057c_UK114_like_6"/>
    <property type="match status" value="1"/>
</dbReference>
<dbReference type="SUPFAM" id="SSF55298">
    <property type="entry name" value="YjgF-like"/>
    <property type="match status" value="1"/>
</dbReference>